<reference evidence="2" key="2">
    <citation type="submission" date="2015-01" db="EMBL/GenBank/DDBJ databases">
        <title>Evolutionary Origins and Diversification of the Mycorrhizal Mutualists.</title>
        <authorList>
            <consortium name="DOE Joint Genome Institute"/>
            <consortium name="Mycorrhizal Genomics Consortium"/>
            <person name="Kohler A."/>
            <person name="Kuo A."/>
            <person name="Nagy L.G."/>
            <person name="Floudas D."/>
            <person name="Copeland A."/>
            <person name="Barry K.W."/>
            <person name="Cichocki N."/>
            <person name="Veneault-Fourrey C."/>
            <person name="LaButti K."/>
            <person name="Lindquist E.A."/>
            <person name="Lipzen A."/>
            <person name="Lundell T."/>
            <person name="Morin E."/>
            <person name="Murat C."/>
            <person name="Riley R."/>
            <person name="Ohm R."/>
            <person name="Sun H."/>
            <person name="Tunlid A."/>
            <person name="Henrissat B."/>
            <person name="Grigoriev I.V."/>
            <person name="Hibbett D.S."/>
            <person name="Martin F."/>
        </authorList>
    </citation>
    <scope>NUCLEOTIDE SEQUENCE [LARGE SCALE GENOMIC DNA]</scope>
    <source>
        <strain evidence="2">MUT 4182</strain>
    </source>
</reference>
<dbReference type="EMBL" id="KN823054">
    <property type="protein sequence ID" value="KIO24768.1"/>
    <property type="molecule type" value="Genomic_DNA"/>
</dbReference>
<organism evidence="1 2">
    <name type="scientific">Tulasnella calospora MUT 4182</name>
    <dbReference type="NCBI Taxonomy" id="1051891"/>
    <lineage>
        <taxon>Eukaryota</taxon>
        <taxon>Fungi</taxon>
        <taxon>Dikarya</taxon>
        <taxon>Basidiomycota</taxon>
        <taxon>Agaricomycotina</taxon>
        <taxon>Agaricomycetes</taxon>
        <taxon>Cantharellales</taxon>
        <taxon>Tulasnellaceae</taxon>
        <taxon>Tulasnella</taxon>
    </lineage>
</organism>
<dbReference type="AlphaFoldDB" id="A0A0C3KTH2"/>
<accession>A0A0C3KTH2</accession>
<evidence type="ECO:0000313" key="1">
    <source>
        <dbReference type="EMBL" id="KIO24768.1"/>
    </source>
</evidence>
<dbReference type="HOGENOM" id="CLU_3070396_0_0_1"/>
<reference evidence="1 2" key="1">
    <citation type="submission" date="2014-04" db="EMBL/GenBank/DDBJ databases">
        <authorList>
            <consortium name="DOE Joint Genome Institute"/>
            <person name="Kuo A."/>
            <person name="Girlanda M."/>
            <person name="Perotto S."/>
            <person name="Kohler A."/>
            <person name="Nagy L.G."/>
            <person name="Floudas D."/>
            <person name="Copeland A."/>
            <person name="Barry K.W."/>
            <person name="Cichocki N."/>
            <person name="Veneault-Fourrey C."/>
            <person name="LaButti K."/>
            <person name="Lindquist E.A."/>
            <person name="Lipzen A."/>
            <person name="Lundell T."/>
            <person name="Morin E."/>
            <person name="Murat C."/>
            <person name="Sun H."/>
            <person name="Tunlid A."/>
            <person name="Henrissat B."/>
            <person name="Grigoriev I.V."/>
            <person name="Hibbett D.S."/>
            <person name="Martin F."/>
            <person name="Nordberg H.P."/>
            <person name="Cantor M.N."/>
            <person name="Hua S.X."/>
        </authorList>
    </citation>
    <scope>NUCLEOTIDE SEQUENCE [LARGE SCALE GENOMIC DNA]</scope>
    <source>
        <strain evidence="1 2">MUT 4182</strain>
    </source>
</reference>
<sequence>MPNAEGSATPAPLYAHRHTHARTPATIIHSVFKRVEQGSWLYFYYVIYHLVFS</sequence>
<gene>
    <name evidence="1" type="ORF">M407DRAFT_244305</name>
</gene>
<protein>
    <submittedName>
        <fullName evidence="1">Uncharacterized protein</fullName>
    </submittedName>
</protein>
<evidence type="ECO:0000313" key="2">
    <source>
        <dbReference type="Proteomes" id="UP000054248"/>
    </source>
</evidence>
<keyword evidence="2" id="KW-1185">Reference proteome</keyword>
<dbReference type="Proteomes" id="UP000054248">
    <property type="component" value="Unassembled WGS sequence"/>
</dbReference>
<name>A0A0C3KTH2_9AGAM</name>
<proteinExistence type="predicted"/>